<dbReference type="InterPro" id="IPR044974">
    <property type="entry name" value="Disease_R_plants"/>
</dbReference>
<evidence type="ECO:0000256" key="3">
    <source>
        <dbReference type="ARBA" id="ARBA00022821"/>
    </source>
</evidence>
<dbReference type="Pfam" id="PF23598">
    <property type="entry name" value="LRR_14"/>
    <property type="match status" value="1"/>
</dbReference>
<feature type="compositionally biased region" description="Acidic residues" evidence="4">
    <location>
        <begin position="226"/>
        <end position="237"/>
    </location>
</feature>
<dbReference type="Gene3D" id="3.80.10.10">
    <property type="entry name" value="Ribonuclease Inhibitor"/>
    <property type="match status" value="1"/>
</dbReference>
<dbReference type="InterPro" id="IPR055414">
    <property type="entry name" value="LRR_R13L4/SHOC2-like"/>
</dbReference>
<gene>
    <name evidence="7" type="ORF">HYC85_009057</name>
</gene>
<protein>
    <submittedName>
        <fullName evidence="7">Uncharacterized protein</fullName>
    </submittedName>
</protein>
<feature type="domain" description="Disease resistance R13L4/SHOC-2-like LRR" evidence="6">
    <location>
        <begin position="510"/>
        <end position="685"/>
    </location>
</feature>
<reference evidence="8" key="1">
    <citation type="journal article" date="2020" name="Nat. Commun.">
        <title>Genome assembly of wild tea tree DASZ reveals pedigree and selection history of tea varieties.</title>
        <authorList>
            <person name="Zhang W."/>
            <person name="Zhang Y."/>
            <person name="Qiu H."/>
            <person name="Guo Y."/>
            <person name="Wan H."/>
            <person name="Zhang X."/>
            <person name="Scossa F."/>
            <person name="Alseekh S."/>
            <person name="Zhang Q."/>
            <person name="Wang P."/>
            <person name="Xu L."/>
            <person name="Schmidt M.H."/>
            <person name="Jia X."/>
            <person name="Li D."/>
            <person name="Zhu A."/>
            <person name="Guo F."/>
            <person name="Chen W."/>
            <person name="Ni D."/>
            <person name="Usadel B."/>
            <person name="Fernie A.R."/>
            <person name="Wen W."/>
        </authorList>
    </citation>
    <scope>NUCLEOTIDE SEQUENCE [LARGE SCALE GENOMIC DNA]</scope>
    <source>
        <strain evidence="8">cv. G240</strain>
    </source>
</reference>
<dbReference type="EMBL" id="JACBKZ010000003">
    <property type="protein sequence ID" value="KAF5956201.1"/>
    <property type="molecule type" value="Genomic_DNA"/>
</dbReference>
<dbReference type="AlphaFoldDB" id="A0A7J7HVE6"/>
<feature type="domain" description="Disease resistance protein winged helix" evidence="5">
    <location>
        <begin position="366"/>
        <end position="435"/>
    </location>
</feature>
<dbReference type="InterPro" id="IPR032675">
    <property type="entry name" value="LRR_dom_sf"/>
</dbReference>
<proteinExistence type="predicted"/>
<dbReference type="PANTHER" id="PTHR23155">
    <property type="entry name" value="DISEASE RESISTANCE PROTEIN RP"/>
    <property type="match status" value="1"/>
</dbReference>
<keyword evidence="3" id="KW-0611">Plant defense</keyword>
<dbReference type="GO" id="GO:0098542">
    <property type="term" value="P:defense response to other organism"/>
    <property type="evidence" value="ECO:0007669"/>
    <property type="project" value="TreeGrafter"/>
</dbReference>
<accession>A0A7J7HVE6</accession>
<evidence type="ECO:0000313" key="8">
    <source>
        <dbReference type="Proteomes" id="UP000593564"/>
    </source>
</evidence>
<reference evidence="7 8" key="2">
    <citation type="submission" date="2020-07" db="EMBL/GenBank/DDBJ databases">
        <title>Genome assembly of wild tea tree DASZ reveals pedigree and selection history of tea varieties.</title>
        <authorList>
            <person name="Zhang W."/>
        </authorList>
    </citation>
    <scope>NUCLEOTIDE SEQUENCE [LARGE SCALE GENOMIC DNA]</scope>
    <source>
        <strain evidence="8">cv. G240</strain>
        <tissue evidence="7">Leaf</tissue>
    </source>
</reference>
<keyword evidence="2" id="KW-0547">Nucleotide-binding</keyword>
<evidence type="ECO:0000256" key="2">
    <source>
        <dbReference type="ARBA" id="ARBA00022741"/>
    </source>
</evidence>
<name>A0A7J7HVE6_CAMSI</name>
<dbReference type="SUPFAM" id="SSF52058">
    <property type="entry name" value="L domain-like"/>
    <property type="match status" value="1"/>
</dbReference>
<evidence type="ECO:0000259" key="6">
    <source>
        <dbReference type="Pfam" id="PF23598"/>
    </source>
</evidence>
<sequence length="712" mass="80915">MPAVVYHMSKLKISEADKSVRKFIDWINNDLVDVNGALRRLKETELLLNVQMKELVCVLNDISKTKAGMDSMRLESEQSIGQRQMKKEVSKLEKVVTKLKETVNLNGSFNLHSYVESKNEMLAIHKIDRELMPVVLNHVSKLKSSIPETRREELKDLDGFRNDLLDARDAIGKLNEAERLVNDRMKELVCINLDDISNEINATVEGRQSAALIEFMGSEYNEFFDWDDDSEAEPSEEESVKSKSGGISYSLDNPKSPELTIHPDQIQNELYQLHNTLPKLRHTLTLIPGVLPSAHILQVSPSANVANVQHPLEAIEGTTNFASFVNSLDTSLHSTMPLLYIFKDFQILYDSLDDILKLCLLCFSAFPDNSVINKRVLIYWWIGEGFIESLDRRGKTAESTANEILNALVAKGFIEPVYRKRHPVVHRYRMHPLIRFMVVVLARKAKFFDIDDAGCFVTNTDVSKASLKACLVRTEEGSSQHMLGDSLTLKKLDTLFNVNESYLDLQSHWFAKLEVVRILQLGRWQSSIKHHIEVSNTDFLKSLSNMKYLRYLSLQGISRIPELPVSFSNLTNMEVLNLRACHNLQKLPDGIGKLKNLTHLDISECYLIVHMPQELALLTQLQVLKGFVICDLRSVEHDVCRLIELSHLKKLRKLSLYISGEPNDTKSELFDSLPHFMALLSLTITWVGDPLLVTPRPPVSKGFDTTKPRSKG</sequence>
<dbReference type="Pfam" id="PF23559">
    <property type="entry name" value="WHD_DRP"/>
    <property type="match status" value="1"/>
</dbReference>
<dbReference type="PANTHER" id="PTHR23155:SF1076">
    <property type="entry name" value="LEUCINE-RICH REPEAT (LRR) FAMILY PROTEIN-RELATED"/>
    <property type="match status" value="1"/>
</dbReference>
<evidence type="ECO:0000313" key="7">
    <source>
        <dbReference type="EMBL" id="KAF5956201.1"/>
    </source>
</evidence>
<keyword evidence="1" id="KW-0677">Repeat</keyword>
<dbReference type="InterPro" id="IPR036388">
    <property type="entry name" value="WH-like_DNA-bd_sf"/>
</dbReference>
<dbReference type="InterPro" id="IPR058922">
    <property type="entry name" value="WHD_DRP"/>
</dbReference>
<feature type="region of interest" description="Disordered" evidence="4">
    <location>
        <begin position="226"/>
        <end position="260"/>
    </location>
</feature>
<organism evidence="7 8">
    <name type="scientific">Camellia sinensis</name>
    <name type="common">Tea plant</name>
    <name type="synonym">Thea sinensis</name>
    <dbReference type="NCBI Taxonomy" id="4442"/>
    <lineage>
        <taxon>Eukaryota</taxon>
        <taxon>Viridiplantae</taxon>
        <taxon>Streptophyta</taxon>
        <taxon>Embryophyta</taxon>
        <taxon>Tracheophyta</taxon>
        <taxon>Spermatophyta</taxon>
        <taxon>Magnoliopsida</taxon>
        <taxon>eudicotyledons</taxon>
        <taxon>Gunneridae</taxon>
        <taxon>Pentapetalae</taxon>
        <taxon>asterids</taxon>
        <taxon>Ericales</taxon>
        <taxon>Theaceae</taxon>
        <taxon>Camellia</taxon>
    </lineage>
</organism>
<keyword evidence="8" id="KW-1185">Reference proteome</keyword>
<evidence type="ECO:0000256" key="1">
    <source>
        <dbReference type="ARBA" id="ARBA00022737"/>
    </source>
</evidence>
<dbReference type="Gene3D" id="1.10.10.10">
    <property type="entry name" value="Winged helix-like DNA-binding domain superfamily/Winged helix DNA-binding domain"/>
    <property type="match status" value="1"/>
</dbReference>
<comment type="caution">
    <text evidence="7">The sequence shown here is derived from an EMBL/GenBank/DDBJ whole genome shotgun (WGS) entry which is preliminary data.</text>
</comment>
<evidence type="ECO:0000256" key="4">
    <source>
        <dbReference type="SAM" id="MobiDB-lite"/>
    </source>
</evidence>
<evidence type="ECO:0000259" key="5">
    <source>
        <dbReference type="Pfam" id="PF23559"/>
    </source>
</evidence>
<dbReference type="Proteomes" id="UP000593564">
    <property type="component" value="Unassembled WGS sequence"/>
</dbReference>